<dbReference type="Proteomes" id="UP000187429">
    <property type="component" value="Unassembled WGS sequence"/>
</dbReference>
<organism evidence="2 3">
    <name type="scientific">Smittium culicis</name>
    <dbReference type="NCBI Taxonomy" id="133412"/>
    <lineage>
        <taxon>Eukaryota</taxon>
        <taxon>Fungi</taxon>
        <taxon>Fungi incertae sedis</taxon>
        <taxon>Zoopagomycota</taxon>
        <taxon>Kickxellomycotina</taxon>
        <taxon>Harpellomycetes</taxon>
        <taxon>Harpellales</taxon>
        <taxon>Legeriomycetaceae</taxon>
        <taxon>Smittium</taxon>
    </lineage>
</organism>
<evidence type="ECO:0000313" key="3">
    <source>
        <dbReference type="Proteomes" id="UP000187429"/>
    </source>
</evidence>
<keyword evidence="3" id="KW-1185">Reference proteome</keyword>
<feature type="region of interest" description="Disordered" evidence="1">
    <location>
        <begin position="256"/>
        <end position="302"/>
    </location>
</feature>
<protein>
    <submittedName>
        <fullName evidence="2">Uncharacterized protein</fullName>
    </submittedName>
</protein>
<evidence type="ECO:0000256" key="1">
    <source>
        <dbReference type="SAM" id="MobiDB-lite"/>
    </source>
</evidence>
<dbReference type="EMBL" id="LSSM01003769">
    <property type="protein sequence ID" value="OMJ16832.1"/>
    <property type="molecule type" value="Genomic_DNA"/>
</dbReference>
<reference evidence="3" key="1">
    <citation type="submission" date="2017-01" db="EMBL/GenBank/DDBJ databases">
        <authorList>
            <person name="Wang Y."/>
            <person name="White M."/>
            <person name="Kvist S."/>
            <person name="Moncalvo J.-M."/>
        </authorList>
    </citation>
    <scope>NUCLEOTIDE SEQUENCE [LARGE SCALE GENOMIC DNA]</scope>
    <source>
        <strain evidence="3">ID-206-W2</strain>
    </source>
</reference>
<accession>A0A1R1XQB4</accession>
<gene>
    <name evidence="2" type="ORF">AYI69_g7681</name>
</gene>
<sequence>MFRNQDSNENSLNCLECGSDICHQLDESAFSVTRMCSVCINRNTTGSNSSRRGQPSEIIERNEGGEAVRRKKLANARFQMGGPSEHMADENGQGLAVITDIIESSTISDFFEGDSDEFHYLDIRTNSSSSNSSGHSGQNVDSVLPGDGMISSQYQYMIQRIESIGENGIFSYDSGIGSISPQNYDGSISSNSPSYQDENTPNGISALHSEIHQNPEQFYSQQHRVFSFGAAQIGPERISENVSRFISQGNSARSIINRARDHEYDADAERGRDSSGTTSPGETSSQSSNSHSEANRAQTISSYDQQDMRIEFPISILRSLCVFFFQRRRQLESEANGVAYQDNYLSQNLAQNAGEDGNSNTVPSVGSTSQDCFF</sequence>
<proteinExistence type="predicted"/>
<dbReference type="OrthoDB" id="5645968at2759"/>
<comment type="caution">
    <text evidence="2">The sequence shown here is derived from an EMBL/GenBank/DDBJ whole genome shotgun (WGS) entry which is preliminary data.</text>
</comment>
<feature type="compositionally biased region" description="Basic and acidic residues" evidence="1">
    <location>
        <begin position="258"/>
        <end position="273"/>
    </location>
</feature>
<name>A0A1R1XQB4_9FUNG</name>
<feature type="region of interest" description="Disordered" evidence="1">
    <location>
        <begin position="351"/>
        <end position="374"/>
    </location>
</feature>
<feature type="region of interest" description="Disordered" evidence="1">
    <location>
        <begin position="44"/>
        <end position="65"/>
    </location>
</feature>
<evidence type="ECO:0000313" key="2">
    <source>
        <dbReference type="EMBL" id="OMJ16832.1"/>
    </source>
</evidence>
<dbReference type="AlphaFoldDB" id="A0A1R1XQB4"/>
<feature type="compositionally biased region" description="Polar residues" evidence="1">
    <location>
        <begin position="44"/>
        <end position="53"/>
    </location>
</feature>
<feature type="compositionally biased region" description="Low complexity" evidence="1">
    <location>
        <begin position="274"/>
        <end position="292"/>
    </location>
</feature>